<dbReference type="AlphaFoldDB" id="M1X2M8"/>
<feature type="transmembrane region" description="Helical" evidence="1">
    <location>
        <begin position="7"/>
        <end position="28"/>
    </location>
</feature>
<reference evidence="3" key="2">
    <citation type="submission" date="2016-01" db="EMBL/GenBank/DDBJ databases">
        <title>Diatom-associated endosymboitic cyanobacterium lacks core nitrogen metabolism enzymes.</title>
        <authorList>
            <person name="Hilton J.A."/>
            <person name="Foster R.A."/>
            <person name="Tripp H.J."/>
            <person name="Carter B.J."/>
            <person name="Zehr J.P."/>
            <person name="Villareal T.A."/>
        </authorList>
    </citation>
    <scope>NUCLEOTIDE SEQUENCE [LARGE SCALE GENOMIC DNA]</scope>
    <source>
        <strain evidence="3">HH01</strain>
    </source>
</reference>
<gene>
    <name evidence="2" type="ORF">RINTHH_9450</name>
</gene>
<protein>
    <submittedName>
        <fullName evidence="2">Uncharacterized protein</fullName>
    </submittedName>
</protein>
<evidence type="ECO:0000313" key="3">
    <source>
        <dbReference type="Proteomes" id="UP000053051"/>
    </source>
</evidence>
<accession>M1X2M8</accession>
<proteinExistence type="predicted"/>
<sequence length="52" mass="5854">MCKREHWTFYPWGLPYMIFGSVVIAYAGGKIGLGLDNYLLGLIQLFCVSTIP</sequence>
<keyword evidence="3" id="KW-1185">Reference proteome</keyword>
<reference evidence="2 3" key="1">
    <citation type="submission" date="2012-05" db="EMBL/GenBank/DDBJ databases">
        <authorList>
            <person name="Hilton J."/>
        </authorList>
    </citation>
    <scope>NUCLEOTIDE SEQUENCE [LARGE SCALE GENOMIC DNA]</scope>
    <source>
        <strain evidence="2 3">HH01</strain>
    </source>
</reference>
<dbReference type="EMBL" id="CAIY01000035">
    <property type="protein sequence ID" value="CCH67100.1"/>
    <property type="molecule type" value="Genomic_DNA"/>
</dbReference>
<evidence type="ECO:0000313" key="2">
    <source>
        <dbReference type="EMBL" id="CCH67100.1"/>
    </source>
</evidence>
<dbReference type="STRING" id="1165094.RINTHH_9450"/>
<evidence type="ECO:0000256" key="1">
    <source>
        <dbReference type="SAM" id="Phobius"/>
    </source>
</evidence>
<dbReference type="Proteomes" id="UP000053051">
    <property type="component" value="Unassembled WGS sequence"/>
</dbReference>
<comment type="caution">
    <text evidence="2">The sequence shown here is derived from an EMBL/GenBank/DDBJ whole genome shotgun (WGS) entry which is preliminary data.</text>
</comment>
<organism evidence="2 3">
    <name type="scientific">Richelia intracellularis HH01</name>
    <dbReference type="NCBI Taxonomy" id="1165094"/>
    <lineage>
        <taxon>Bacteria</taxon>
        <taxon>Bacillati</taxon>
        <taxon>Cyanobacteriota</taxon>
        <taxon>Cyanophyceae</taxon>
        <taxon>Nostocales</taxon>
        <taxon>Nostocaceae</taxon>
        <taxon>Richelia</taxon>
    </lineage>
</organism>
<keyword evidence="1" id="KW-1133">Transmembrane helix</keyword>
<name>M1X2M8_9NOST</name>
<keyword evidence="1" id="KW-0812">Transmembrane</keyword>
<keyword evidence="1" id="KW-0472">Membrane</keyword>